<dbReference type="EMBL" id="SDMP01000008">
    <property type="protein sequence ID" value="RYR44858.1"/>
    <property type="molecule type" value="Genomic_DNA"/>
</dbReference>
<name>A0A445C1R5_ARAHY</name>
<accession>A0A445C1R5</accession>
<reference evidence="1 2" key="1">
    <citation type="submission" date="2019-01" db="EMBL/GenBank/DDBJ databases">
        <title>Sequencing of cultivated peanut Arachis hypogaea provides insights into genome evolution and oil improvement.</title>
        <authorList>
            <person name="Chen X."/>
        </authorList>
    </citation>
    <scope>NUCLEOTIDE SEQUENCE [LARGE SCALE GENOMIC DNA]</scope>
    <source>
        <strain evidence="2">cv. Fuhuasheng</strain>
        <tissue evidence="1">Leaves</tissue>
    </source>
</reference>
<protein>
    <submittedName>
        <fullName evidence="1">Uncharacterized protein</fullName>
    </submittedName>
</protein>
<organism evidence="1 2">
    <name type="scientific">Arachis hypogaea</name>
    <name type="common">Peanut</name>
    <dbReference type="NCBI Taxonomy" id="3818"/>
    <lineage>
        <taxon>Eukaryota</taxon>
        <taxon>Viridiplantae</taxon>
        <taxon>Streptophyta</taxon>
        <taxon>Embryophyta</taxon>
        <taxon>Tracheophyta</taxon>
        <taxon>Spermatophyta</taxon>
        <taxon>Magnoliopsida</taxon>
        <taxon>eudicotyledons</taxon>
        <taxon>Gunneridae</taxon>
        <taxon>Pentapetalae</taxon>
        <taxon>rosids</taxon>
        <taxon>fabids</taxon>
        <taxon>Fabales</taxon>
        <taxon>Fabaceae</taxon>
        <taxon>Papilionoideae</taxon>
        <taxon>50 kb inversion clade</taxon>
        <taxon>dalbergioids sensu lato</taxon>
        <taxon>Dalbergieae</taxon>
        <taxon>Pterocarpus clade</taxon>
        <taxon>Arachis</taxon>
    </lineage>
</organism>
<proteinExistence type="predicted"/>
<sequence>MEHSFQSIQERFCMPPFMLAWSIVSTYNIQSTVSATPLPLTDAEVSKSSHGSQPVDALHHLLSFAPNNNVCTQEMTNVIKMMYDYPWPSYKKILFETRERWFQKWVDKEYNLIIRKIYDHRMGWRLQQMLEEVYERRDHLTS</sequence>
<dbReference type="Proteomes" id="UP000289738">
    <property type="component" value="Chromosome A08"/>
</dbReference>
<comment type="caution">
    <text evidence="1">The sequence shown here is derived from an EMBL/GenBank/DDBJ whole genome shotgun (WGS) entry which is preliminary data.</text>
</comment>
<evidence type="ECO:0000313" key="1">
    <source>
        <dbReference type="EMBL" id="RYR44858.1"/>
    </source>
</evidence>
<evidence type="ECO:0000313" key="2">
    <source>
        <dbReference type="Proteomes" id="UP000289738"/>
    </source>
</evidence>
<dbReference type="AlphaFoldDB" id="A0A445C1R5"/>
<keyword evidence="2" id="KW-1185">Reference proteome</keyword>
<gene>
    <name evidence="1" type="ORF">Ahy_A08g041136</name>
</gene>